<gene>
    <name evidence="2" type="ORF">MXD59_22425</name>
</gene>
<sequence length="168" mass="18968">MRAGAGALPYWRRPACAPGLRFTCRDSTVIIRYRYAGRTCELRMPHGLWSRFVDDVRRGRFDLLAVADGENGWTSWSLGHGQVARGLPDEVIIRVGARQDEQRERRLPTTIWELILVAVRAHAIDNLDAPTPVRPDDHRPSGFLLLHGSALRPATRPRTDGQDRRPGD</sequence>
<accession>A0ABT0K3V0</accession>
<reference evidence="2 3" key="1">
    <citation type="submission" date="2022-04" db="EMBL/GenBank/DDBJ databases">
        <title>Genome diversity in the genus Frankia.</title>
        <authorList>
            <person name="Carlos-Shanley C."/>
            <person name="Hahn D."/>
        </authorList>
    </citation>
    <scope>NUCLEOTIDE SEQUENCE [LARGE SCALE GENOMIC DNA]</scope>
    <source>
        <strain evidence="2 3">Ag45/Mut15</strain>
    </source>
</reference>
<evidence type="ECO:0000313" key="3">
    <source>
        <dbReference type="Proteomes" id="UP001201873"/>
    </source>
</evidence>
<organism evidence="2 3">
    <name type="scientific">Frankia umida</name>
    <dbReference type="NCBI Taxonomy" id="573489"/>
    <lineage>
        <taxon>Bacteria</taxon>
        <taxon>Bacillati</taxon>
        <taxon>Actinomycetota</taxon>
        <taxon>Actinomycetes</taxon>
        <taxon>Frankiales</taxon>
        <taxon>Frankiaceae</taxon>
        <taxon>Frankia</taxon>
    </lineage>
</organism>
<dbReference type="EMBL" id="JALKFT010000035">
    <property type="protein sequence ID" value="MCK9878486.1"/>
    <property type="molecule type" value="Genomic_DNA"/>
</dbReference>
<evidence type="ECO:0000313" key="2">
    <source>
        <dbReference type="EMBL" id="MCK9878486.1"/>
    </source>
</evidence>
<protein>
    <submittedName>
        <fullName evidence="2">Uncharacterized protein</fullName>
    </submittedName>
</protein>
<feature type="region of interest" description="Disordered" evidence="1">
    <location>
        <begin position="131"/>
        <end position="168"/>
    </location>
</feature>
<name>A0ABT0K3V0_9ACTN</name>
<dbReference type="Proteomes" id="UP001201873">
    <property type="component" value="Unassembled WGS sequence"/>
</dbReference>
<feature type="compositionally biased region" description="Basic and acidic residues" evidence="1">
    <location>
        <begin position="157"/>
        <end position="168"/>
    </location>
</feature>
<keyword evidence="3" id="KW-1185">Reference proteome</keyword>
<comment type="caution">
    <text evidence="2">The sequence shown here is derived from an EMBL/GenBank/DDBJ whole genome shotgun (WGS) entry which is preliminary data.</text>
</comment>
<evidence type="ECO:0000256" key="1">
    <source>
        <dbReference type="SAM" id="MobiDB-lite"/>
    </source>
</evidence>
<proteinExistence type="predicted"/>